<evidence type="ECO:0000313" key="3">
    <source>
        <dbReference type="Proteomes" id="UP000294749"/>
    </source>
</evidence>
<reference evidence="2 3" key="1">
    <citation type="submission" date="2019-03" db="EMBL/GenBank/DDBJ databases">
        <title>Genomic Encyclopedia of Archaeal and Bacterial Type Strains, Phase II (KMG-II): from individual species to whole genera.</title>
        <authorList>
            <person name="Goeker M."/>
        </authorList>
    </citation>
    <scope>NUCLEOTIDE SEQUENCE [LARGE SCALE GENOMIC DNA]</scope>
    <source>
        <strain evidence="2 3">DSM 25233</strain>
    </source>
</reference>
<dbReference type="Proteomes" id="UP000294749">
    <property type="component" value="Unassembled WGS sequence"/>
</dbReference>
<dbReference type="OrthoDB" id="1399920at2"/>
<dbReference type="SUPFAM" id="SSF48452">
    <property type="entry name" value="TPR-like"/>
    <property type="match status" value="2"/>
</dbReference>
<dbReference type="Gene3D" id="1.25.40.10">
    <property type="entry name" value="Tetratricopeptide repeat domain"/>
    <property type="match status" value="3"/>
</dbReference>
<protein>
    <submittedName>
        <fullName evidence="2">Tetratricopeptide repeat protein</fullName>
    </submittedName>
</protein>
<dbReference type="PROSITE" id="PS51257">
    <property type="entry name" value="PROKAR_LIPOPROTEIN"/>
    <property type="match status" value="1"/>
</dbReference>
<organism evidence="2 3">
    <name type="scientific">Maribacter spongiicola</name>
    <dbReference type="NCBI Taxonomy" id="1206753"/>
    <lineage>
        <taxon>Bacteria</taxon>
        <taxon>Pseudomonadati</taxon>
        <taxon>Bacteroidota</taxon>
        <taxon>Flavobacteriia</taxon>
        <taxon>Flavobacteriales</taxon>
        <taxon>Flavobacteriaceae</taxon>
        <taxon>Maribacter</taxon>
    </lineage>
</organism>
<dbReference type="SMART" id="SM00028">
    <property type="entry name" value="TPR"/>
    <property type="match status" value="2"/>
</dbReference>
<feature type="repeat" description="TPR" evidence="1">
    <location>
        <begin position="208"/>
        <end position="241"/>
    </location>
</feature>
<keyword evidence="1" id="KW-0802">TPR repeat</keyword>
<dbReference type="EMBL" id="SOAY01000001">
    <property type="protein sequence ID" value="TDT50706.1"/>
    <property type="molecule type" value="Genomic_DNA"/>
</dbReference>
<evidence type="ECO:0000256" key="1">
    <source>
        <dbReference type="PROSITE-ProRule" id="PRU00339"/>
    </source>
</evidence>
<dbReference type="Pfam" id="PF13432">
    <property type="entry name" value="TPR_16"/>
    <property type="match status" value="1"/>
</dbReference>
<dbReference type="InterPro" id="IPR011990">
    <property type="entry name" value="TPR-like_helical_dom_sf"/>
</dbReference>
<name>A0A4R7KB49_9FLAO</name>
<dbReference type="InterPro" id="IPR019734">
    <property type="entry name" value="TPR_rpt"/>
</dbReference>
<dbReference type="AlphaFoldDB" id="A0A4R7KB49"/>
<accession>A0A4R7KB49</accession>
<proteinExistence type="predicted"/>
<gene>
    <name evidence="2" type="ORF">CLV90_0025</name>
</gene>
<keyword evidence="3" id="KW-1185">Reference proteome</keyword>
<sequence>MKLIQLLIVMILVSSCGTKNQDEIAHKKDYDKFLVSNEIKTTSKYFNLWNSKIRPDSMQLTSFGIVGGEYNRYFQQTGDIEFLKKAEKSLKKAVDIANIGKPGFYRSLARNYISQHRFKEALQLADSAAAIGGDKNETHSLYFDVHMELGNYTLAEQYLDSLKNMSDFGYMIRIAKWNDYKGDLDTTINFMEKAKSKAELAKNKDLMLWSYTNLADYYGHAGRIEDSYQQYLKALAIDPNNAYAKKGIAWIVFSNDKNSEEAIRILDSVTKTYNAPDYFLFKAEIADYMGDDMVRTKNLDEYFTRVKNAAYGDMYNAYNLGLYIGETKQYDSALLLAQREVANRPTPESYSWLGYSLLKNGDKEKAMDVMDTYVYGKTFEPALLFQAAEVYKANGKSDRVIELKEELMAAIYELGPNMEKQVHDL</sequence>
<dbReference type="Pfam" id="PF13181">
    <property type="entry name" value="TPR_8"/>
    <property type="match status" value="1"/>
</dbReference>
<comment type="caution">
    <text evidence="2">The sequence shown here is derived from an EMBL/GenBank/DDBJ whole genome shotgun (WGS) entry which is preliminary data.</text>
</comment>
<dbReference type="PROSITE" id="PS50005">
    <property type="entry name" value="TPR"/>
    <property type="match status" value="1"/>
</dbReference>
<evidence type="ECO:0000313" key="2">
    <source>
        <dbReference type="EMBL" id="TDT50706.1"/>
    </source>
</evidence>
<dbReference type="RefSeq" id="WP_133685506.1">
    <property type="nucleotide sequence ID" value="NZ_SOAY01000001.1"/>
</dbReference>